<comment type="caution">
    <text evidence="1">The sequence shown here is derived from an EMBL/GenBank/DDBJ whole genome shotgun (WGS) entry which is preliminary data.</text>
</comment>
<proteinExistence type="predicted"/>
<gene>
    <name evidence="1" type="ORF">GCM10023320_84260</name>
</gene>
<dbReference type="EMBL" id="BAABJO010000071">
    <property type="protein sequence ID" value="GAA5143239.1"/>
    <property type="molecule type" value="Genomic_DNA"/>
</dbReference>
<protein>
    <submittedName>
        <fullName evidence="1">Uncharacterized protein</fullName>
    </submittedName>
</protein>
<evidence type="ECO:0000313" key="1">
    <source>
        <dbReference type="EMBL" id="GAA5143239.1"/>
    </source>
</evidence>
<reference evidence="2" key="1">
    <citation type="journal article" date="2019" name="Int. J. Syst. Evol. Microbiol.">
        <title>The Global Catalogue of Microorganisms (GCM) 10K type strain sequencing project: providing services to taxonomists for standard genome sequencing and annotation.</title>
        <authorList>
            <consortium name="The Broad Institute Genomics Platform"/>
            <consortium name="The Broad Institute Genome Sequencing Center for Infectious Disease"/>
            <person name="Wu L."/>
            <person name="Ma J."/>
        </authorList>
    </citation>
    <scope>NUCLEOTIDE SEQUENCE [LARGE SCALE GENOMIC DNA]</scope>
    <source>
        <strain evidence="2">JCM 18302</strain>
    </source>
</reference>
<name>A0ABP9PA70_9PSEU</name>
<sequence>MSARAPRIQDGPNQHFWGYTPNQIAEPGRLHLNRRTLLTIKYSQDRKLAPSITKLSHQTLDITLPRNRVLNGDKWQNFLINATQKSATKERGVVVFNDKKNTRAWVCRARASADHEVGS</sequence>
<organism evidence="1 2">
    <name type="scientific">Pseudonocardia adelaidensis</name>
    <dbReference type="NCBI Taxonomy" id="648754"/>
    <lineage>
        <taxon>Bacteria</taxon>
        <taxon>Bacillati</taxon>
        <taxon>Actinomycetota</taxon>
        <taxon>Actinomycetes</taxon>
        <taxon>Pseudonocardiales</taxon>
        <taxon>Pseudonocardiaceae</taxon>
        <taxon>Pseudonocardia</taxon>
    </lineage>
</organism>
<accession>A0ABP9PA70</accession>
<dbReference type="Proteomes" id="UP001500804">
    <property type="component" value="Unassembled WGS sequence"/>
</dbReference>
<evidence type="ECO:0000313" key="2">
    <source>
        <dbReference type="Proteomes" id="UP001500804"/>
    </source>
</evidence>
<keyword evidence="2" id="KW-1185">Reference proteome</keyword>